<dbReference type="GO" id="GO:0008531">
    <property type="term" value="F:riboflavin kinase activity"/>
    <property type="evidence" value="ECO:0007669"/>
    <property type="project" value="UniProtKB-EC"/>
</dbReference>
<keyword evidence="2" id="KW-1185">Reference proteome</keyword>
<evidence type="ECO:0000313" key="2">
    <source>
        <dbReference type="Proteomes" id="UP000693672"/>
    </source>
</evidence>
<keyword evidence="1" id="KW-0808">Transferase</keyword>
<protein>
    <submittedName>
        <fullName evidence="1">RNA-binding riboflavin kinase RibR</fullName>
        <ecNumber evidence="1">2.7.1.26</ecNumber>
    </submittedName>
</protein>
<evidence type="ECO:0000313" key="1">
    <source>
        <dbReference type="EMBL" id="CAG7636323.1"/>
    </source>
</evidence>
<dbReference type="EMBL" id="CAJVAS010000017">
    <property type="protein sequence ID" value="CAG7636323.1"/>
    <property type="molecule type" value="Genomic_DNA"/>
</dbReference>
<gene>
    <name evidence="1" type="primary">ribR</name>
    <name evidence="1" type="ORF">PAESOLCIP111_03740</name>
</gene>
<dbReference type="EC" id="2.7.1.26" evidence="1"/>
<sequence>MMVSLMELDALVDEHLTNLPDHRFVSHCLERYGLNKGVYNTIDDWMYRKGMISITERREVMIIFLASLQEERGSSGPLRWGKGVLTKRLLEFTEQYKL</sequence>
<dbReference type="AlphaFoldDB" id="A0A916NXZ5"/>
<name>A0A916NXZ5_9BACL</name>
<dbReference type="Proteomes" id="UP000693672">
    <property type="component" value="Unassembled WGS sequence"/>
</dbReference>
<reference evidence="1" key="1">
    <citation type="submission" date="2021-06" db="EMBL/GenBank/DDBJ databases">
        <authorList>
            <person name="Criscuolo A."/>
        </authorList>
    </citation>
    <scope>NUCLEOTIDE SEQUENCE</scope>
    <source>
        <strain evidence="1">CIP111600</strain>
    </source>
</reference>
<proteinExistence type="predicted"/>
<accession>A0A916NXZ5</accession>
<organism evidence="1 2">
    <name type="scientific">Paenibacillus solanacearum</name>
    <dbReference type="NCBI Taxonomy" id="2048548"/>
    <lineage>
        <taxon>Bacteria</taxon>
        <taxon>Bacillati</taxon>
        <taxon>Bacillota</taxon>
        <taxon>Bacilli</taxon>
        <taxon>Bacillales</taxon>
        <taxon>Paenibacillaceae</taxon>
        <taxon>Paenibacillus</taxon>
    </lineage>
</organism>
<dbReference type="RefSeq" id="WP_218093486.1">
    <property type="nucleotide sequence ID" value="NZ_CAJVAS010000017.1"/>
</dbReference>
<keyword evidence="1" id="KW-0418">Kinase</keyword>
<comment type="caution">
    <text evidence="1">The sequence shown here is derived from an EMBL/GenBank/DDBJ whole genome shotgun (WGS) entry which is preliminary data.</text>
</comment>